<accession>A0A4Y9XTM6</accession>
<feature type="region of interest" description="Disordered" evidence="1">
    <location>
        <begin position="283"/>
        <end position="344"/>
    </location>
</feature>
<evidence type="ECO:0000313" key="4">
    <source>
        <dbReference type="Proteomes" id="UP000298390"/>
    </source>
</evidence>
<keyword evidence="2" id="KW-0812">Transmembrane</keyword>
<dbReference type="EMBL" id="SEKV01001080">
    <property type="protein sequence ID" value="TFY51909.1"/>
    <property type="molecule type" value="Genomic_DNA"/>
</dbReference>
<evidence type="ECO:0000313" key="3">
    <source>
        <dbReference type="EMBL" id="TFY51909.1"/>
    </source>
</evidence>
<evidence type="ECO:0000256" key="1">
    <source>
        <dbReference type="SAM" id="MobiDB-lite"/>
    </source>
</evidence>
<gene>
    <name evidence="3" type="ORF">EVJ58_g10312</name>
</gene>
<dbReference type="AlphaFoldDB" id="A0A4Y9XTM6"/>
<comment type="caution">
    <text evidence="3">The sequence shown here is derived from an EMBL/GenBank/DDBJ whole genome shotgun (WGS) entry which is preliminary data.</text>
</comment>
<feature type="region of interest" description="Disordered" evidence="1">
    <location>
        <begin position="424"/>
        <end position="455"/>
    </location>
</feature>
<keyword evidence="2" id="KW-1133">Transmembrane helix</keyword>
<protein>
    <submittedName>
        <fullName evidence="3">Uncharacterized protein</fullName>
    </submittedName>
</protein>
<dbReference type="Proteomes" id="UP000298390">
    <property type="component" value="Unassembled WGS sequence"/>
</dbReference>
<evidence type="ECO:0000256" key="2">
    <source>
        <dbReference type="SAM" id="Phobius"/>
    </source>
</evidence>
<keyword evidence="2" id="KW-0472">Membrane</keyword>
<organism evidence="3 4">
    <name type="scientific">Rhodofomes roseus</name>
    <dbReference type="NCBI Taxonomy" id="34475"/>
    <lineage>
        <taxon>Eukaryota</taxon>
        <taxon>Fungi</taxon>
        <taxon>Dikarya</taxon>
        <taxon>Basidiomycota</taxon>
        <taxon>Agaricomycotina</taxon>
        <taxon>Agaricomycetes</taxon>
        <taxon>Polyporales</taxon>
        <taxon>Rhodofomes</taxon>
    </lineage>
</organism>
<proteinExistence type="predicted"/>
<feature type="compositionally biased region" description="Polar residues" evidence="1">
    <location>
        <begin position="310"/>
        <end position="324"/>
    </location>
</feature>
<feature type="transmembrane region" description="Helical" evidence="2">
    <location>
        <begin position="7"/>
        <end position="24"/>
    </location>
</feature>
<name>A0A4Y9XTM6_9APHY</name>
<reference evidence="3 4" key="1">
    <citation type="submission" date="2019-01" db="EMBL/GenBank/DDBJ databases">
        <title>Genome sequencing of the rare red list fungi Fomitopsis rosea.</title>
        <authorList>
            <person name="Buettner E."/>
            <person name="Kellner H."/>
        </authorList>
    </citation>
    <scope>NUCLEOTIDE SEQUENCE [LARGE SCALE GENOMIC DNA]</scope>
    <source>
        <strain evidence="3 4">DSM 105464</strain>
    </source>
</reference>
<sequence>MLRLTQLLYSIIESLFALWVWITLRRTKLNEEDIESIIVPYPILAPSFPANRYDLRTASNPIRLLTAIHEERVVQADNHNNQRRCIEGVEIPVRTGDTMADVVEGSVPQAGAGTISEGARLQSEKLCNISEGIAPSLPSSPIPSSSCPSLSDSVGTSVASTAATSVPPTPVDSPYLGELEVNIGGSENVSSVEDAHNVGILHVAPKPIEFPPQLSPCPSPLARRSSNLVPILLSSACDYSGNPCAPLTHTPDPFGAFSESHFADEPKGSVDSAHAAPDLYNFDIYAPSSTPPRRQRTREFRENRTVSIAARSTSEEATLSNPAKEQNRDSARSAPSKGPQETVCKAPVERISECPPRLRILLLPQEVDRRASREISAATAPPRGIRPLMLPLHIAQRDTITCSPPALPDPRLSHAAGASRLSLPSAKAPVSYPPPRVRPSSGSNLRDLEHGSDAPGDAISIVEKEKRCSRNLSDIISLLDEIGVAGSPQGEDPRLRATVAAGTLYCLSSAEASRDAVEVPVSEELDGSQDKQEGIRAGGVSAAFDGPGGQPGYSGRLSDIVTLLDRPTSLNEVPRAYGLEHADGVRPREQLHMWGLAV</sequence>